<feature type="transmembrane region" description="Helical" evidence="7">
    <location>
        <begin position="170"/>
        <end position="186"/>
    </location>
</feature>
<evidence type="ECO:0000256" key="3">
    <source>
        <dbReference type="ARBA" id="ARBA00022475"/>
    </source>
</evidence>
<keyword evidence="4 7" id="KW-0812">Transmembrane</keyword>
<keyword evidence="3" id="KW-1003">Cell membrane</keyword>
<comment type="subcellular location">
    <subcellularLocation>
        <location evidence="1 7">Cell membrane</location>
        <topology evidence="1 7">Multi-pass membrane protein</topology>
    </subcellularLocation>
</comment>
<dbReference type="InterPro" id="IPR050366">
    <property type="entry name" value="BP-dependent_transpt_permease"/>
</dbReference>
<feature type="transmembrane region" description="Helical" evidence="7">
    <location>
        <begin position="222"/>
        <end position="251"/>
    </location>
</feature>
<gene>
    <name evidence="9" type="ORF">BLSMQ_1355</name>
</gene>
<keyword evidence="2 7" id="KW-0813">Transport</keyword>
<feature type="transmembrane region" description="Helical" evidence="7">
    <location>
        <begin position="271"/>
        <end position="292"/>
    </location>
</feature>
<evidence type="ECO:0000256" key="6">
    <source>
        <dbReference type="ARBA" id="ARBA00023136"/>
    </source>
</evidence>
<dbReference type="Pfam" id="PF12911">
    <property type="entry name" value="OppC_N"/>
    <property type="match status" value="1"/>
</dbReference>
<comment type="similarity">
    <text evidence="7">Belongs to the binding-protein-dependent transport system permease family.</text>
</comment>
<dbReference type="InterPro" id="IPR000515">
    <property type="entry name" value="MetI-like"/>
</dbReference>
<evidence type="ECO:0000313" key="9">
    <source>
        <dbReference type="EMBL" id="AOP53065.1"/>
    </source>
</evidence>
<dbReference type="KEGG" id="blin:BLSMQ_1355"/>
<feature type="transmembrane region" description="Helical" evidence="7">
    <location>
        <begin position="44"/>
        <end position="67"/>
    </location>
</feature>
<feature type="transmembrane region" description="Helical" evidence="7">
    <location>
        <begin position="144"/>
        <end position="164"/>
    </location>
</feature>
<dbReference type="GO" id="GO:0005886">
    <property type="term" value="C:plasma membrane"/>
    <property type="evidence" value="ECO:0007669"/>
    <property type="project" value="UniProtKB-SubCell"/>
</dbReference>
<dbReference type="OrthoDB" id="9812701at2"/>
<dbReference type="Gene3D" id="1.10.3720.10">
    <property type="entry name" value="MetI-like"/>
    <property type="match status" value="1"/>
</dbReference>
<keyword evidence="6 7" id="KW-0472">Membrane</keyword>
<evidence type="ECO:0000256" key="5">
    <source>
        <dbReference type="ARBA" id="ARBA00022989"/>
    </source>
</evidence>
<evidence type="ECO:0000256" key="4">
    <source>
        <dbReference type="ARBA" id="ARBA00022692"/>
    </source>
</evidence>
<evidence type="ECO:0000256" key="8">
    <source>
        <dbReference type="SAM" id="MobiDB-lite"/>
    </source>
</evidence>
<dbReference type="eggNOG" id="COG1173">
    <property type="taxonomic scope" value="Bacteria"/>
</dbReference>
<dbReference type="InterPro" id="IPR025966">
    <property type="entry name" value="OppC_N"/>
</dbReference>
<name>A0A1D7W233_BREAU</name>
<dbReference type="AlphaFoldDB" id="A0A1D7W233"/>
<reference evidence="10" key="1">
    <citation type="submission" date="2016-09" db="EMBL/GenBank/DDBJ databases">
        <title>Complete Genome Sequence of Brevibacterium linens SMQ-1335.</title>
        <authorList>
            <person name="de Melo A.G."/>
            <person name="Labrie S.J."/>
            <person name="Dumaresq J."/>
            <person name="Roberts R.J."/>
            <person name="Tremblay D.M."/>
            <person name="Moineau S."/>
        </authorList>
    </citation>
    <scope>NUCLEOTIDE SEQUENCE [LARGE SCALE GENOMIC DNA]</scope>
    <source>
        <strain evidence="10">SMQ-1335</strain>
    </source>
</reference>
<evidence type="ECO:0000313" key="10">
    <source>
        <dbReference type="Proteomes" id="UP000094793"/>
    </source>
</evidence>
<sequence>MSISSPKQPPTNPDSTGAEALDRNPVDAGIKRWRLRFPKALRSPLGFVGAAILLIWLLVALLAPLLAPFDPLAQNFGRLVAPDGQNILGTDTLGRDVFSRIVVAARTTLPAAVFVVLCSAVMGSVLGAIAGYFGRFVDEIIMRIADLVFAFPTIILAMVIAAALGPGLKNAIIAILLVSWPSYARVTRSLVMTARSSEYVIAGRLLGFSAGKSLLREIAPNVVSPIVVLATLDVGTAILTMAGLSFLSLGVVPPTPDWGAMISEGVSQFSAWWIAFFPGLCILTIVVAFNFIGDSLRDTLDPHTAQEVGETTK</sequence>
<protein>
    <submittedName>
        <fullName evidence="9">Dipeptide transport system permease protein DppC</fullName>
    </submittedName>
</protein>
<dbReference type="SUPFAM" id="SSF161098">
    <property type="entry name" value="MetI-like"/>
    <property type="match status" value="1"/>
</dbReference>
<proteinExistence type="inferred from homology"/>
<dbReference type="EMBL" id="CP017150">
    <property type="protein sequence ID" value="AOP53065.1"/>
    <property type="molecule type" value="Genomic_DNA"/>
</dbReference>
<dbReference type="PANTHER" id="PTHR43386:SF1">
    <property type="entry name" value="D,D-DIPEPTIDE TRANSPORT SYSTEM PERMEASE PROTEIN DDPC-RELATED"/>
    <property type="match status" value="1"/>
</dbReference>
<feature type="region of interest" description="Disordered" evidence="8">
    <location>
        <begin position="1"/>
        <end position="22"/>
    </location>
</feature>
<dbReference type="CDD" id="cd06261">
    <property type="entry name" value="TM_PBP2"/>
    <property type="match status" value="1"/>
</dbReference>
<evidence type="ECO:0000256" key="2">
    <source>
        <dbReference type="ARBA" id="ARBA00022448"/>
    </source>
</evidence>
<evidence type="ECO:0000256" key="1">
    <source>
        <dbReference type="ARBA" id="ARBA00004651"/>
    </source>
</evidence>
<dbReference type="Proteomes" id="UP000094793">
    <property type="component" value="Chromosome"/>
</dbReference>
<dbReference type="PROSITE" id="PS50928">
    <property type="entry name" value="ABC_TM1"/>
    <property type="match status" value="1"/>
</dbReference>
<dbReference type="InterPro" id="IPR035906">
    <property type="entry name" value="MetI-like_sf"/>
</dbReference>
<dbReference type="PATRIC" id="fig|1703.10.peg.1389"/>
<organism evidence="9 10">
    <name type="scientific">Brevibacterium aurantiacum</name>
    <dbReference type="NCBI Taxonomy" id="273384"/>
    <lineage>
        <taxon>Bacteria</taxon>
        <taxon>Bacillati</taxon>
        <taxon>Actinomycetota</taxon>
        <taxon>Actinomycetes</taxon>
        <taxon>Micrococcales</taxon>
        <taxon>Brevibacteriaceae</taxon>
        <taxon>Brevibacterium</taxon>
    </lineage>
</organism>
<feature type="transmembrane region" description="Helical" evidence="7">
    <location>
        <begin position="109"/>
        <end position="132"/>
    </location>
</feature>
<accession>A0A1D7W233</accession>
<keyword evidence="5 7" id="KW-1133">Transmembrane helix</keyword>
<dbReference type="GO" id="GO:0055085">
    <property type="term" value="P:transmembrane transport"/>
    <property type="evidence" value="ECO:0007669"/>
    <property type="project" value="InterPro"/>
</dbReference>
<dbReference type="RefSeq" id="WP_083248699.1">
    <property type="nucleotide sequence ID" value="NZ_CP017150.1"/>
</dbReference>
<evidence type="ECO:0000256" key="7">
    <source>
        <dbReference type="RuleBase" id="RU363032"/>
    </source>
</evidence>
<dbReference type="Pfam" id="PF00528">
    <property type="entry name" value="BPD_transp_1"/>
    <property type="match status" value="1"/>
</dbReference>
<dbReference type="PANTHER" id="PTHR43386">
    <property type="entry name" value="OLIGOPEPTIDE TRANSPORT SYSTEM PERMEASE PROTEIN APPC"/>
    <property type="match status" value="1"/>
</dbReference>